<dbReference type="PRINTS" id="PR00344">
    <property type="entry name" value="BCTRLSENSOR"/>
</dbReference>
<dbReference type="PANTHER" id="PTHR43065:SF46">
    <property type="entry name" value="C4-DICARBOXYLATE TRANSPORT SENSOR PROTEIN DCTB"/>
    <property type="match status" value="1"/>
</dbReference>
<evidence type="ECO:0000256" key="1">
    <source>
        <dbReference type="ARBA" id="ARBA00000085"/>
    </source>
</evidence>
<dbReference type="Pfam" id="PF01740">
    <property type="entry name" value="STAS"/>
    <property type="match status" value="1"/>
</dbReference>
<keyword evidence="7" id="KW-0067">ATP-binding</keyword>
<feature type="domain" description="Histidine kinase" evidence="9">
    <location>
        <begin position="29"/>
        <end position="231"/>
    </location>
</feature>
<gene>
    <name evidence="11" type="ORF">SAMN05877753_103260</name>
</gene>
<sequence>MTPNDENQEERNKHNHLSQLASVGQIAAGIAHEVRNPLTAVKGFLQLLQNEDKPEYIEIAQSELDNALTTLNNLLQVSKPDLEDEEEQPIHMAVELESVLNLFQDRLYDVELITDIQDSETVVFGKKNQFKKAFFNLLKNAFESIEGKGKIWVSHFAAEKEVIVSIQDTGVGIPKEKLAILGTPFFTTKHHGTGMGLTQVFTVVYQHGGNISVESKENEGTKFTLTIPKKLMTNPRGVKRLELEFEKDFTMIEFFKRNSKIFEDRLLDQAINVRDKIDEILAIGNIDLINNAQKLVILVIEEREHELITFAKQEGKAWAKYSLTIAFKLEWVQAIRRTLWDFLYNFTVQSDNEHNLEDFFTLEKKINELMDQFLNHFFISYSKFKDEVLLAQRELVENLSVPIIPITPSISILPLIGEMDEYRIKTIEEKVLEEISELHIQTIIMDLSGVGYMELEVMQHLIKIIDGISLMGCKTVLTGIRPEIVKNVVKSGISLEKKATAKGTLQLALRDYLGLKKE</sequence>
<dbReference type="AlphaFoldDB" id="A0A285CQL6"/>
<dbReference type="PROSITE" id="PS50109">
    <property type="entry name" value="HIS_KIN"/>
    <property type="match status" value="1"/>
</dbReference>
<dbReference type="SUPFAM" id="SSF52091">
    <property type="entry name" value="SpoIIaa-like"/>
    <property type="match status" value="1"/>
</dbReference>
<dbReference type="InterPro" id="IPR036097">
    <property type="entry name" value="HisK_dim/P_sf"/>
</dbReference>
<name>A0A285CQL6_9BACI</name>
<dbReference type="InterPro" id="IPR036890">
    <property type="entry name" value="HATPase_C_sf"/>
</dbReference>
<feature type="domain" description="STAS" evidence="10">
    <location>
        <begin position="400"/>
        <end position="512"/>
    </location>
</feature>
<keyword evidence="4" id="KW-0808">Transferase</keyword>
<evidence type="ECO:0000256" key="3">
    <source>
        <dbReference type="ARBA" id="ARBA00022553"/>
    </source>
</evidence>
<dbReference type="GO" id="GO:0005524">
    <property type="term" value="F:ATP binding"/>
    <property type="evidence" value="ECO:0007669"/>
    <property type="project" value="UniProtKB-KW"/>
</dbReference>
<dbReference type="SMART" id="SM00387">
    <property type="entry name" value="HATPase_c"/>
    <property type="match status" value="1"/>
</dbReference>
<dbReference type="Gene3D" id="1.10.287.130">
    <property type="match status" value="1"/>
</dbReference>
<dbReference type="InterPro" id="IPR003661">
    <property type="entry name" value="HisK_dim/P_dom"/>
</dbReference>
<evidence type="ECO:0000256" key="6">
    <source>
        <dbReference type="ARBA" id="ARBA00022777"/>
    </source>
</evidence>
<dbReference type="SUPFAM" id="SSF47384">
    <property type="entry name" value="Homodimeric domain of signal transducing histidine kinase"/>
    <property type="match status" value="1"/>
</dbReference>
<dbReference type="InterPro" id="IPR003594">
    <property type="entry name" value="HATPase_dom"/>
</dbReference>
<keyword evidence="5" id="KW-0547">Nucleotide-binding</keyword>
<dbReference type="EC" id="2.7.13.3" evidence="2"/>
<dbReference type="CDD" id="cd07041">
    <property type="entry name" value="STAS_RsbR_RsbS_like"/>
    <property type="match status" value="1"/>
</dbReference>
<evidence type="ECO:0000313" key="11">
    <source>
        <dbReference type="EMBL" id="SNX69847.1"/>
    </source>
</evidence>
<proteinExistence type="predicted"/>
<dbReference type="Proteomes" id="UP000219546">
    <property type="component" value="Unassembled WGS sequence"/>
</dbReference>
<dbReference type="Gene3D" id="3.30.565.10">
    <property type="entry name" value="Histidine kinase-like ATPase, C-terminal domain"/>
    <property type="match status" value="1"/>
</dbReference>
<evidence type="ECO:0000313" key="12">
    <source>
        <dbReference type="Proteomes" id="UP000219546"/>
    </source>
</evidence>
<keyword evidence="12" id="KW-1185">Reference proteome</keyword>
<dbReference type="OrthoDB" id="2379721at2"/>
<dbReference type="Pfam" id="PF02518">
    <property type="entry name" value="HATPase_c"/>
    <property type="match status" value="1"/>
</dbReference>
<evidence type="ECO:0000259" key="10">
    <source>
        <dbReference type="PROSITE" id="PS50801"/>
    </source>
</evidence>
<dbReference type="InterPro" id="IPR005467">
    <property type="entry name" value="His_kinase_dom"/>
</dbReference>
<dbReference type="GO" id="GO:0000155">
    <property type="term" value="F:phosphorelay sensor kinase activity"/>
    <property type="evidence" value="ECO:0007669"/>
    <property type="project" value="InterPro"/>
</dbReference>
<evidence type="ECO:0000256" key="4">
    <source>
        <dbReference type="ARBA" id="ARBA00022679"/>
    </source>
</evidence>
<dbReference type="SMART" id="SM00388">
    <property type="entry name" value="HisKA"/>
    <property type="match status" value="1"/>
</dbReference>
<dbReference type="InterPro" id="IPR036513">
    <property type="entry name" value="STAS_dom_sf"/>
</dbReference>
<evidence type="ECO:0000256" key="5">
    <source>
        <dbReference type="ARBA" id="ARBA00022741"/>
    </source>
</evidence>
<accession>A0A285CQL6</accession>
<comment type="catalytic activity">
    <reaction evidence="1">
        <text>ATP + protein L-histidine = ADP + protein N-phospho-L-histidine.</text>
        <dbReference type="EC" id="2.7.13.3"/>
    </reaction>
</comment>
<dbReference type="Pfam" id="PF00512">
    <property type="entry name" value="HisKA"/>
    <property type="match status" value="1"/>
</dbReference>
<organism evidence="11 12">
    <name type="scientific">Bacillus oleivorans</name>
    <dbReference type="NCBI Taxonomy" id="1448271"/>
    <lineage>
        <taxon>Bacteria</taxon>
        <taxon>Bacillati</taxon>
        <taxon>Bacillota</taxon>
        <taxon>Bacilli</taxon>
        <taxon>Bacillales</taxon>
        <taxon>Bacillaceae</taxon>
        <taxon>Bacillus</taxon>
    </lineage>
</organism>
<keyword evidence="3" id="KW-0597">Phosphoprotein</keyword>
<evidence type="ECO:0000256" key="2">
    <source>
        <dbReference type="ARBA" id="ARBA00012438"/>
    </source>
</evidence>
<evidence type="ECO:0000256" key="8">
    <source>
        <dbReference type="ARBA" id="ARBA00023012"/>
    </source>
</evidence>
<protein>
    <recommendedName>
        <fullName evidence="2">histidine kinase</fullName>
        <ecNumber evidence="2">2.7.13.3</ecNumber>
    </recommendedName>
</protein>
<evidence type="ECO:0000259" key="9">
    <source>
        <dbReference type="PROSITE" id="PS50109"/>
    </source>
</evidence>
<reference evidence="11 12" key="1">
    <citation type="submission" date="2017-08" db="EMBL/GenBank/DDBJ databases">
        <authorList>
            <person name="de Groot N.N."/>
        </authorList>
    </citation>
    <scope>NUCLEOTIDE SEQUENCE [LARGE SCALE GENOMIC DNA]</scope>
    <source>
        <strain evidence="11 12">JC228</strain>
    </source>
</reference>
<dbReference type="InterPro" id="IPR004358">
    <property type="entry name" value="Sig_transdc_His_kin-like_C"/>
</dbReference>
<dbReference type="EMBL" id="OAOP01000003">
    <property type="protein sequence ID" value="SNX69847.1"/>
    <property type="molecule type" value="Genomic_DNA"/>
</dbReference>
<dbReference type="PANTHER" id="PTHR43065">
    <property type="entry name" value="SENSOR HISTIDINE KINASE"/>
    <property type="match status" value="1"/>
</dbReference>
<evidence type="ECO:0000256" key="7">
    <source>
        <dbReference type="ARBA" id="ARBA00022840"/>
    </source>
</evidence>
<dbReference type="InterPro" id="IPR002645">
    <property type="entry name" value="STAS_dom"/>
</dbReference>
<dbReference type="RefSeq" id="WP_097158182.1">
    <property type="nucleotide sequence ID" value="NZ_JBEPMQ010000002.1"/>
</dbReference>
<dbReference type="PROSITE" id="PS50801">
    <property type="entry name" value="STAS"/>
    <property type="match status" value="1"/>
</dbReference>
<dbReference type="SUPFAM" id="SSF55874">
    <property type="entry name" value="ATPase domain of HSP90 chaperone/DNA topoisomerase II/histidine kinase"/>
    <property type="match status" value="1"/>
</dbReference>
<keyword evidence="6" id="KW-0418">Kinase</keyword>
<keyword evidence="8" id="KW-0902">Two-component regulatory system</keyword>
<dbReference type="CDD" id="cd00082">
    <property type="entry name" value="HisKA"/>
    <property type="match status" value="1"/>
</dbReference>
<dbReference type="Gene3D" id="3.30.750.24">
    <property type="entry name" value="STAS domain"/>
    <property type="match status" value="1"/>
</dbReference>